<gene>
    <name evidence="1" type="ORF">APHNP_0236</name>
</gene>
<proteinExistence type="predicted"/>
<name>A0A0F3NJQ9_ANAPH</name>
<evidence type="ECO:0008006" key="3">
    <source>
        <dbReference type="Google" id="ProtNLM"/>
    </source>
</evidence>
<sequence length="393" mass="43403">MIAKISIFLKKSIIDLYRGAWCIIVRSGCVVVNVMHGRCIVSNYGSGYQLVCDRLVPELQSGRCSYFSFLKSLLSVLEHAVESTERAQSIVRQSGREGCGIDVQHLAIAQVRLSRVSEAVGAVIQNATASEDSGEETSLNFLKQTCNELIKQCFDALYHLGHSRHLLNLLREHYTDAFSAVSNTVLVVVDAITLMRRAHIYVTTGSTVESAAIIDARRRISRYMNAACYAIHAIPSSTIRSLVEALGGGCSEPEIREMACHLLQEAVLLSYLIHSGEETANRGDAASYRERVKALLGLLRQALRELRIGLLDSRAYDSPNTRFFAEVFYAAMENTSMEYRDMGGALSSDDAVIHQRDLYSMLLEASAMVYMVNTSCAARAQKAKSLITVHAVF</sequence>
<dbReference type="AlphaFoldDB" id="A0A0F3NJQ9"/>
<reference evidence="1 2" key="1">
    <citation type="submission" date="2015-01" db="EMBL/GenBank/DDBJ databases">
        <title>Genome Sequencing of Rickettsiales.</title>
        <authorList>
            <person name="Daugherty S.C."/>
            <person name="Su Q."/>
            <person name="Abolude K."/>
            <person name="Beier-Sexton M."/>
            <person name="Carlyon J.A."/>
            <person name="Carter R."/>
            <person name="Day N.P."/>
            <person name="Dumler S.J."/>
            <person name="Dyachenko V."/>
            <person name="Godinez A."/>
            <person name="Kurtti T.J."/>
            <person name="Lichay M."/>
            <person name="Mullins K.E."/>
            <person name="Ott S."/>
            <person name="Pappas-Brown V."/>
            <person name="Paris D.H."/>
            <person name="Patel P."/>
            <person name="Richards A.L."/>
            <person name="Sadzewicz L."/>
            <person name="Sears K."/>
            <person name="Seidman D."/>
            <person name="Sengamalay N."/>
            <person name="Stenos J."/>
            <person name="Tallon L.J."/>
            <person name="Vincent G."/>
            <person name="Fraser C.M."/>
            <person name="Munderloh U."/>
            <person name="Dunning-Hotopp J.C."/>
        </authorList>
    </citation>
    <scope>NUCLEOTIDE SEQUENCE [LARGE SCALE GENOMIC DNA]</scope>
    <source>
        <strain evidence="1 2">ApNP</strain>
    </source>
</reference>
<accession>A0A0F3NJQ9</accession>
<protein>
    <recommendedName>
        <fullName evidence="3">HGE-14 protein</fullName>
    </recommendedName>
</protein>
<organism evidence="1 2">
    <name type="scientific">Anaplasma phagocytophilum str. ApNP</name>
    <dbReference type="NCBI Taxonomy" id="1359153"/>
    <lineage>
        <taxon>Bacteria</taxon>
        <taxon>Pseudomonadati</taxon>
        <taxon>Pseudomonadota</taxon>
        <taxon>Alphaproteobacteria</taxon>
        <taxon>Rickettsiales</taxon>
        <taxon>Anaplasmataceae</taxon>
        <taxon>Anaplasma</taxon>
        <taxon>phagocytophilum group</taxon>
    </lineage>
</organism>
<evidence type="ECO:0000313" key="1">
    <source>
        <dbReference type="EMBL" id="KJV68016.1"/>
    </source>
</evidence>
<dbReference type="EMBL" id="LANW01000001">
    <property type="protein sequence ID" value="KJV68016.1"/>
    <property type="molecule type" value="Genomic_DNA"/>
</dbReference>
<evidence type="ECO:0000313" key="2">
    <source>
        <dbReference type="Proteomes" id="UP000033385"/>
    </source>
</evidence>
<dbReference type="Proteomes" id="UP000033385">
    <property type="component" value="Unassembled WGS sequence"/>
</dbReference>
<comment type="caution">
    <text evidence="1">The sequence shown here is derived from an EMBL/GenBank/DDBJ whole genome shotgun (WGS) entry which is preliminary data.</text>
</comment>
<dbReference type="PATRIC" id="fig|1359153.3.peg.245"/>